<protein>
    <submittedName>
        <fullName evidence="2">Glycosyltransferase family 4 protein</fullName>
    </submittedName>
</protein>
<dbReference type="GO" id="GO:0016757">
    <property type="term" value="F:glycosyltransferase activity"/>
    <property type="evidence" value="ECO:0007669"/>
    <property type="project" value="InterPro"/>
</dbReference>
<dbReference type="Gene3D" id="3.40.50.2000">
    <property type="entry name" value="Glycogen Phosphorylase B"/>
    <property type="match status" value="2"/>
</dbReference>
<name>A0A9Q6VKB0_PSEFR</name>
<dbReference type="EMBL" id="CP065202">
    <property type="protein sequence ID" value="QPL29989.1"/>
    <property type="molecule type" value="Genomic_DNA"/>
</dbReference>
<gene>
    <name evidence="2" type="ORF">I5R27_14145</name>
</gene>
<organism evidence="2 3">
    <name type="scientific">Pseudomonas fragi</name>
    <dbReference type="NCBI Taxonomy" id="296"/>
    <lineage>
        <taxon>Bacteria</taxon>
        <taxon>Pseudomonadati</taxon>
        <taxon>Pseudomonadota</taxon>
        <taxon>Gammaproteobacteria</taxon>
        <taxon>Pseudomonadales</taxon>
        <taxon>Pseudomonadaceae</taxon>
        <taxon>Pseudomonas</taxon>
    </lineage>
</organism>
<dbReference type="CDD" id="cd03801">
    <property type="entry name" value="GT4_PimA-like"/>
    <property type="match status" value="1"/>
</dbReference>
<feature type="domain" description="Glycosyl transferase family 1" evidence="1">
    <location>
        <begin position="236"/>
        <end position="378"/>
    </location>
</feature>
<sequence length="409" mass="44695">MNIIIANDYAAVNGGSAQVAVVSALALAESGHNVYFVFSSGEPAKELIHEKITLINLEQHDLLSNPSKINAAIIGIWNNDIAGKTSALLEKFSPADTIVHIHSWVKSLSNSFLATVLNSRIPHVITLHDYFSICPNGGLFNFKSKQICTLKPMSAKCLSSNCDVRNYSQKLWRYSRQLVTSQIGIPSKVCNYIYVSEFSKSILLPYLSKSTKLWNVANPIDVKKLPPANPELFEHFSFVGRLAIEKGVELFARAIAIADAKARFVGSGDMEDSIKKITPSADFTGWANRDEVTQYIRNSRAIVVPSLLYETQGMVVAESAALGVPCIVADTCAGRDFIENGVTGLWFTGGDMNSLAEAISKLKNNPDLSKELGNNAYARYWAEPPNVMAHVNALTACYSEIIINSNTKA</sequence>
<evidence type="ECO:0000313" key="3">
    <source>
        <dbReference type="Proteomes" id="UP000594467"/>
    </source>
</evidence>
<dbReference type="Pfam" id="PF00534">
    <property type="entry name" value="Glycos_transf_1"/>
    <property type="match status" value="1"/>
</dbReference>
<dbReference type="AlphaFoldDB" id="A0A9Q6VKB0"/>
<dbReference type="InterPro" id="IPR001296">
    <property type="entry name" value="Glyco_trans_1"/>
</dbReference>
<dbReference type="InterPro" id="IPR050194">
    <property type="entry name" value="Glycosyltransferase_grp1"/>
</dbReference>
<accession>A0A9Q6VKB0</accession>
<dbReference type="PANTHER" id="PTHR45947">
    <property type="entry name" value="SULFOQUINOVOSYL TRANSFERASE SQD2"/>
    <property type="match status" value="1"/>
</dbReference>
<dbReference type="SUPFAM" id="SSF53756">
    <property type="entry name" value="UDP-Glycosyltransferase/glycogen phosphorylase"/>
    <property type="match status" value="1"/>
</dbReference>
<dbReference type="PANTHER" id="PTHR45947:SF3">
    <property type="entry name" value="SULFOQUINOVOSYL TRANSFERASE SQD2"/>
    <property type="match status" value="1"/>
</dbReference>
<dbReference type="Proteomes" id="UP000594467">
    <property type="component" value="Chromosome"/>
</dbReference>
<dbReference type="RefSeq" id="WP_196882344.1">
    <property type="nucleotide sequence ID" value="NZ_CP065202.1"/>
</dbReference>
<reference evidence="2 3" key="1">
    <citation type="submission" date="2020-11" db="EMBL/GenBank/DDBJ databases">
        <title>The Complete Genome of Pseudomonas fragi A13BB.</title>
        <authorList>
            <person name="Awolope O.K."/>
            <person name="O'Driscoll N.H."/>
            <person name="Di Salvo A."/>
            <person name="Lamb A.J."/>
        </authorList>
    </citation>
    <scope>NUCLEOTIDE SEQUENCE [LARGE SCALE GENOMIC DNA]</scope>
    <source>
        <strain evidence="2 3">A13BB</strain>
    </source>
</reference>
<proteinExistence type="predicted"/>
<evidence type="ECO:0000259" key="1">
    <source>
        <dbReference type="Pfam" id="PF00534"/>
    </source>
</evidence>
<evidence type="ECO:0000313" key="2">
    <source>
        <dbReference type="EMBL" id="QPL29989.1"/>
    </source>
</evidence>